<evidence type="ECO:0000313" key="2">
    <source>
        <dbReference type="Proteomes" id="UP000707356"/>
    </source>
</evidence>
<gene>
    <name evidence="1" type="ORF">KME07_01860</name>
</gene>
<proteinExistence type="predicted"/>
<dbReference type="AlphaFoldDB" id="A0A951P8P8"/>
<dbReference type="Pfam" id="PF21893">
    <property type="entry name" value="DUF6918"/>
    <property type="match status" value="1"/>
</dbReference>
<dbReference type="Proteomes" id="UP000707356">
    <property type="component" value="Unassembled WGS sequence"/>
</dbReference>
<organism evidence="1 2">
    <name type="scientific">Pegethrix bostrychoides GSE-TBD4-15B</name>
    <dbReference type="NCBI Taxonomy" id="2839662"/>
    <lineage>
        <taxon>Bacteria</taxon>
        <taxon>Bacillati</taxon>
        <taxon>Cyanobacteriota</taxon>
        <taxon>Cyanophyceae</taxon>
        <taxon>Oculatellales</taxon>
        <taxon>Oculatellaceae</taxon>
        <taxon>Pegethrix</taxon>
    </lineage>
</organism>
<reference evidence="1" key="2">
    <citation type="journal article" date="2022" name="Microbiol. Resour. Announc.">
        <title>Metagenome Sequencing to Explore Phylogenomics of Terrestrial Cyanobacteria.</title>
        <authorList>
            <person name="Ward R.D."/>
            <person name="Stajich J.E."/>
            <person name="Johansen J.R."/>
            <person name="Huntemann M."/>
            <person name="Clum A."/>
            <person name="Foster B."/>
            <person name="Foster B."/>
            <person name="Roux S."/>
            <person name="Palaniappan K."/>
            <person name="Varghese N."/>
            <person name="Mukherjee S."/>
            <person name="Reddy T.B.K."/>
            <person name="Daum C."/>
            <person name="Copeland A."/>
            <person name="Chen I.A."/>
            <person name="Ivanova N.N."/>
            <person name="Kyrpides N.C."/>
            <person name="Shapiro N."/>
            <person name="Eloe-Fadrosh E.A."/>
            <person name="Pietrasiak N."/>
        </authorList>
    </citation>
    <scope>NUCLEOTIDE SEQUENCE</scope>
    <source>
        <strain evidence="1">GSE-TBD4-15B</strain>
    </source>
</reference>
<dbReference type="EMBL" id="JAHHHV010000007">
    <property type="protein sequence ID" value="MBW4464169.1"/>
    <property type="molecule type" value="Genomic_DNA"/>
</dbReference>
<dbReference type="InterPro" id="IPR054211">
    <property type="entry name" value="DUF6918"/>
</dbReference>
<evidence type="ECO:0000313" key="1">
    <source>
        <dbReference type="EMBL" id="MBW4464169.1"/>
    </source>
</evidence>
<protein>
    <submittedName>
        <fullName evidence="1">Uncharacterized protein</fullName>
    </submittedName>
</protein>
<accession>A0A951P8P8</accession>
<comment type="caution">
    <text evidence="1">The sequence shown here is derived from an EMBL/GenBank/DDBJ whole genome shotgun (WGS) entry which is preliminary data.</text>
</comment>
<sequence length="146" mass="15425">MGLYAQFQDRSAPSWDGLVSDCAQLIDQQVAAKSGLSGVVVKAAYSAVKGISPGYVPEATGRILPDLLNALDPIWEDGVASGDPVSYLSQHSPQAADAILAITDAKAAKTERAVVRGSYNRLRESVKKDIEAAMPQLAQTISARLN</sequence>
<name>A0A951P8P8_9CYAN</name>
<reference evidence="1" key="1">
    <citation type="submission" date="2021-05" db="EMBL/GenBank/DDBJ databases">
        <authorList>
            <person name="Pietrasiak N."/>
            <person name="Ward R."/>
            <person name="Stajich J.E."/>
            <person name="Kurbessoian T."/>
        </authorList>
    </citation>
    <scope>NUCLEOTIDE SEQUENCE</scope>
    <source>
        <strain evidence="1">GSE-TBD4-15B</strain>
    </source>
</reference>